<evidence type="ECO:0000313" key="1">
    <source>
        <dbReference type="EMBL" id="KAF3213477.1"/>
    </source>
</evidence>
<dbReference type="AlphaFoldDB" id="A0A8H8VCE3"/>
<organism evidence="1 2">
    <name type="scientific">Orbilia oligospora</name>
    <name type="common">Nematode-trapping fungus</name>
    <name type="synonym">Arthrobotrys oligospora</name>
    <dbReference type="NCBI Taxonomy" id="2813651"/>
    <lineage>
        <taxon>Eukaryota</taxon>
        <taxon>Fungi</taxon>
        <taxon>Dikarya</taxon>
        <taxon>Ascomycota</taxon>
        <taxon>Pezizomycotina</taxon>
        <taxon>Orbiliomycetes</taxon>
        <taxon>Orbiliales</taxon>
        <taxon>Orbiliaceae</taxon>
        <taxon>Orbilia</taxon>
    </lineage>
</organism>
<evidence type="ECO:0000313" key="2">
    <source>
        <dbReference type="Proteomes" id="UP000614610"/>
    </source>
</evidence>
<dbReference type="EMBL" id="WIWT01000025">
    <property type="protein sequence ID" value="KAF3213477.1"/>
    <property type="molecule type" value="Genomic_DNA"/>
</dbReference>
<protein>
    <submittedName>
        <fullName evidence="1">Uncharacterized protein</fullName>
    </submittedName>
</protein>
<comment type="caution">
    <text evidence="1">The sequence shown here is derived from an EMBL/GenBank/DDBJ whole genome shotgun (WGS) entry which is preliminary data.</text>
</comment>
<reference evidence="1" key="1">
    <citation type="submission" date="2019-06" db="EMBL/GenBank/DDBJ databases">
        <authorList>
            <person name="Palmer J.M."/>
        </authorList>
    </citation>
    <scope>NUCLEOTIDE SEQUENCE</scope>
    <source>
        <strain evidence="1">TWF679</strain>
    </source>
</reference>
<dbReference type="Proteomes" id="UP000614610">
    <property type="component" value="Unassembled WGS sequence"/>
</dbReference>
<name>A0A8H8VCE3_ORBOL</name>
<proteinExistence type="predicted"/>
<sequence length="89" mass="10577">MRLIYRVEIRDKLPTYLFNHSTQQLCLPKYKARGGNKRVSPYHAERWDRERLVNYWCFASPWSSFCVVSVADAHNITMTDLPLTLIMRT</sequence>
<gene>
    <name evidence="1" type="ORF">TWF679_005293</name>
</gene>
<accession>A0A8H8VCE3</accession>